<dbReference type="EMBL" id="UYRT01079219">
    <property type="protein sequence ID" value="VDN20248.1"/>
    <property type="molecule type" value="Genomic_DNA"/>
</dbReference>
<evidence type="ECO:0000256" key="6">
    <source>
        <dbReference type="ARBA" id="ARBA00023242"/>
    </source>
</evidence>
<dbReference type="PANTHER" id="PTHR24394:SF29">
    <property type="entry name" value="MYONEURIN"/>
    <property type="match status" value="1"/>
</dbReference>
<dbReference type="GO" id="GO:0005634">
    <property type="term" value="C:nucleus"/>
    <property type="evidence" value="ECO:0007669"/>
    <property type="project" value="UniProtKB-SubCell"/>
</dbReference>
<dbReference type="FunFam" id="3.30.160.60:FF:000624">
    <property type="entry name" value="zinc finger protein 697"/>
    <property type="match status" value="1"/>
</dbReference>
<keyword evidence="4 7" id="KW-0863">Zinc-finger</keyword>
<evidence type="ECO:0000256" key="7">
    <source>
        <dbReference type="PROSITE-ProRule" id="PRU00042"/>
    </source>
</evidence>
<protein>
    <submittedName>
        <fullName evidence="12">C2H2-type domain-containing protein</fullName>
    </submittedName>
</protein>
<dbReference type="GO" id="GO:0008270">
    <property type="term" value="F:zinc ion binding"/>
    <property type="evidence" value="ECO:0007669"/>
    <property type="project" value="UniProtKB-KW"/>
</dbReference>
<keyword evidence="5" id="KW-0862">Zinc</keyword>
<keyword evidence="8" id="KW-0732">Signal</keyword>
<dbReference type="InterPro" id="IPR036236">
    <property type="entry name" value="Znf_C2H2_sf"/>
</dbReference>
<accession>A0A183DUC4</accession>
<dbReference type="Pfam" id="PF00096">
    <property type="entry name" value="zf-C2H2"/>
    <property type="match status" value="2"/>
</dbReference>
<sequence length="238" mass="27087">MVKLSWIRWCFVSNFFVLLVKTQTKDAFLERSDVRENSSFCSIFPSGLLDDVALASQFSLSVPTEEDLYVLELDREQPDLLETLWDAICRPPAILHAEAATTQPSLQSMPREKTERSLAGNYWCPEASPTCAIELNNYTQDCPDNSAYGQRSIPEGQYVTPTTQHCTIHNGEKPYKCSHCNSKFRQKAHLDEHMRIHSGEKPYVCEHCGKRFRSIGNLQQHYTIHTGKSRTNASPTTK</sequence>
<dbReference type="PROSITE" id="PS00028">
    <property type="entry name" value="ZINC_FINGER_C2H2_1"/>
    <property type="match status" value="2"/>
</dbReference>
<dbReference type="AlphaFoldDB" id="A0A183DUC4"/>
<dbReference type="SUPFAM" id="SSF57667">
    <property type="entry name" value="beta-beta-alpha zinc fingers"/>
    <property type="match status" value="1"/>
</dbReference>
<name>A0A183DUC4_9BILA</name>
<feature type="chain" id="PRO_5043138888" evidence="8">
    <location>
        <begin position="23"/>
        <end position="238"/>
    </location>
</feature>
<organism evidence="12">
    <name type="scientific">Gongylonema pulchrum</name>
    <dbReference type="NCBI Taxonomy" id="637853"/>
    <lineage>
        <taxon>Eukaryota</taxon>
        <taxon>Metazoa</taxon>
        <taxon>Ecdysozoa</taxon>
        <taxon>Nematoda</taxon>
        <taxon>Chromadorea</taxon>
        <taxon>Rhabditida</taxon>
        <taxon>Spirurina</taxon>
        <taxon>Spiruromorpha</taxon>
        <taxon>Spiruroidea</taxon>
        <taxon>Gongylonematidae</taxon>
        <taxon>Gongylonema</taxon>
    </lineage>
</organism>
<evidence type="ECO:0000256" key="3">
    <source>
        <dbReference type="ARBA" id="ARBA00022737"/>
    </source>
</evidence>
<evidence type="ECO:0000313" key="10">
    <source>
        <dbReference type="EMBL" id="VDN20248.1"/>
    </source>
</evidence>
<reference evidence="10 11" key="2">
    <citation type="submission" date="2018-11" db="EMBL/GenBank/DDBJ databases">
        <authorList>
            <consortium name="Pathogen Informatics"/>
        </authorList>
    </citation>
    <scope>NUCLEOTIDE SEQUENCE [LARGE SCALE GENOMIC DNA]</scope>
</reference>
<reference evidence="12" key="1">
    <citation type="submission" date="2016-06" db="UniProtKB">
        <authorList>
            <consortium name="WormBaseParasite"/>
        </authorList>
    </citation>
    <scope>IDENTIFICATION</scope>
</reference>
<keyword evidence="11" id="KW-1185">Reference proteome</keyword>
<gene>
    <name evidence="10" type="ORF">GPUH_LOCUS12315</name>
</gene>
<dbReference type="PROSITE" id="PS50157">
    <property type="entry name" value="ZINC_FINGER_C2H2_2"/>
    <property type="match status" value="2"/>
</dbReference>
<evidence type="ECO:0000256" key="4">
    <source>
        <dbReference type="ARBA" id="ARBA00022771"/>
    </source>
</evidence>
<feature type="domain" description="C2H2-type" evidence="9">
    <location>
        <begin position="203"/>
        <end position="230"/>
    </location>
</feature>
<evidence type="ECO:0000256" key="2">
    <source>
        <dbReference type="ARBA" id="ARBA00022723"/>
    </source>
</evidence>
<keyword evidence="3" id="KW-0677">Repeat</keyword>
<dbReference type="Gene3D" id="3.30.160.60">
    <property type="entry name" value="Classic Zinc Finger"/>
    <property type="match status" value="2"/>
</dbReference>
<keyword evidence="2" id="KW-0479">Metal-binding</keyword>
<feature type="signal peptide" evidence="8">
    <location>
        <begin position="1"/>
        <end position="22"/>
    </location>
</feature>
<evidence type="ECO:0000259" key="9">
    <source>
        <dbReference type="PROSITE" id="PS50157"/>
    </source>
</evidence>
<proteinExistence type="predicted"/>
<dbReference type="SMART" id="SM00355">
    <property type="entry name" value="ZnF_C2H2"/>
    <property type="match status" value="2"/>
</dbReference>
<dbReference type="WBParaSite" id="GPUH_0001232901-mRNA-1">
    <property type="protein sequence ID" value="GPUH_0001232901-mRNA-1"/>
    <property type="gene ID" value="GPUH_0001232901"/>
</dbReference>
<evidence type="ECO:0000313" key="11">
    <source>
        <dbReference type="Proteomes" id="UP000271098"/>
    </source>
</evidence>
<evidence type="ECO:0000313" key="12">
    <source>
        <dbReference type="WBParaSite" id="GPUH_0001232901-mRNA-1"/>
    </source>
</evidence>
<evidence type="ECO:0000256" key="5">
    <source>
        <dbReference type="ARBA" id="ARBA00022833"/>
    </source>
</evidence>
<evidence type="ECO:0000256" key="1">
    <source>
        <dbReference type="ARBA" id="ARBA00004123"/>
    </source>
</evidence>
<feature type="domain" description="C2H2-type" evidence="9">
    <location>
        <begin position="175"/>
        <end position="202"/>
    </location>
</feature>
<dbReference type="InterPro" id="IPR013087">
    <property type="entry name" value="Znf_C2H2_type"/>
</dbReference>
<comment type="subcellular location">
    <subcellularLocation>
        <location evidence="1">Nucleus</location>
    </subcellularLocation>
</comment>
<dbReference type="FunFam" id="3.30.160.60:FF:002343">
    <property type="entry name" value="Zinc finger protein 33A"/>
    <property type="match status" value="1"/>
</dbReference>
<dbReference type="OrthoDB" id="654211at2759"/>
<evidence type="ECO:0000256" key="8">
    <source>
        <dbReference type="SAM" id="SignalP"/>
    </source>
</evidence>
<dbReference type="GO" id="GO:0000981">
    <property type="term" value="F:DNA-binding transcription factor activity, RNA polymerase II-specific"/>
    <property type="evidence" value="ECO:0007669"/>
    <property type="project" value="TreeGrafter"/>
</dbReference>
<dbReference type="Proteomes" id="UP000271098">
    <property type="component" value="Unassembled WGS sequence"/>
</dbReference>
<dbReference type="PANTHER" id="PTHR24394">
    <property type="entry name" value="ZINC FINGER PROTEIN"/>
    <property type="match status" value="1"/>
</dbReference>
<keyword evidence="6" id="KW-0539">Nucleus</keyword>